<dbReference type="InterPro" id="IPR002495">
    <property type="entry name" value="Glyco_trans_8"/>
</dbReference>
<evidence type="ECO:0000256" key="1">
    <source>
        <dbReference type="ARBA" id="ARBA00022676"/>
    </source>
</evidence>
<keyword evidence="1" id="KW-0328">Glycosyltransferase</keyword>
<dbReference type="EMBL" id="JABCJD010000011">
    <property type="protein sequence ID" value="NVO29139.1"/>
    <property type="molecule type" value="Genomic_DNA"/>
</dbReference>
<dbReference type="Gene3D" id="3.90.550.10">
    <property type="entry name" value="Spore Coat Polysaccharide Biosynthesis Protein SpsA, Chain A"/>
    <property type="match status" value="1"/>
</dbReference>
<evidence type="ECO:0000313" key="5">
    <source>
        <dbReference type="Proteomes" id="UP000523601"/>
    </source>
</evidence>
<dbReference type="PANTHER" id="PTHR13778:SF47">
    <property type="entry name" value="LIPOPOLYSACCHARIDE 1,3-GALACTOSYLTRANSFERASE"/>
    <property type="match status" value="1"/>
</dbReference>
<dbReference type="Pfam" id="PF01501">
    <property type="entry name" value="Glyco_transf_8"/>
    <property type="match status" value="1"/>
</dbReference>
<evidence type="ECO:0000313" key="4">
    <source>
        <dbReference type="EMBL" id="NVO29139.1"/>
    </source>
</evidence>
<dbReference type="SUPFAM" id="SSF53448">
    <property type="entry name" value="Nucleotide-diphospho-sugar transferases"/>
    <property type="match status" value="1"/>
</dbReference>
<proteinExistence type="predicted"/>
<evidence type="ECO:0000256" key="2">
    <source>
        <dbReference type="ARBA" id="ARBA00022679"/>
    </source>
</evidence>
<reference evidence="4 5" key="1">
    <citation type="submission" date="2020-04" db="EMBL/GenBank/DDBJ databases">
        <title>Donghicola sp., a member of the Rhodobacteraceae family isolated from mangrove forest in Thailand.</title>
        <authorList>
            <person name="Charoenyingcharoen P."/>
            <person name="Yukphan P."/>
        </authorList>
    </citation>
    <scope>NUCLEOTIDE SEQUENCE [LARGE SCALE GENOMIC DNA]</scope>
    <source>
        <strain evidence="4 5">C2-DW-16</strain>
    </source>
</reference>
<keyword evidence="2" id="KW-0808">Transferase</keyword>
<dbReference type="PANTHER" id="PTHR13778">
    <property type="entry name" value="GLYCOSYLTRANSFERASE 8 DOMAIN-CONTAINING PROTEIN"/>
    <property type="match status" value="1"/>
</dbReference>
<sequence>MNISETIDLVCVTDNNYAPHLSALLKSIEVNKGQEHVRAHVIFDGIDGHILKKIRKTVPGLEILDYHVEDHLALTLPPLLQISRATYLRLIISEILPDYVSKVLYLDIDMIVTCSLLRLWDTDLTGYPCGAVEDPGVEVVNFAKTYDLEGNGLYFNAGMLLIDMNSARQCDFLNQALAQLLDGLGRYEFADQDALNEQLWRNWLPIDPSWNFQREHLYKPDQYATRDTVKSLPSIIHFTEATKPWEAGEWHPHAWLYWYYLMRTPFFTTVRQSNIISTPRLAKFFMKYWLMRMRFNVLGS</sequence>
<gene>
    <name evidence="4" type="ORF">HJ526_17075</name>
</gene>
<dbReference type="InterPro" id="IPR029044">
    <property type="entry name" value="Nucleotide-diphossugar_trans"/>
</dbReference>
<accession>A0ABX2PI69</accession>
<evidence type="ECO:0000256" key="3">
    <source>
        <dbReference type="ARBA" id="ARBA00022723"/>
    </source>
</evidence>
<dbReference type="CDD" id="cd04194">
    <property type="entry name" value="GT8_A4GalT_like"/>
    <property type="match status" value="1"/>
</dbReference>
<keyword evidence="5" id="KW-1185">Reference proteome</keyword>
<dbReference type="RefSeq" id="WP_176855830.1">
    <property type="nucleotide sequence ID" value="NZ_JABCJD010000011.1"/>
</dbReference>
<keyword evidence="3" id="KW-0479">Metal-binding</keyword>
<name>A0ABX2PI69_9RHOB</name>
<comment type="caution">
    <text evidence="4">The sequence shown here is derived from an EMBL/GenBank/DDBJ whole genome shotgun (WGS) entry which is preliminary data.</text>
</comment>
<dbReference type="Proteomes" id="UP000523601">
    <property type="component" value="Unassembled WGS sequence"/>
</dbReference>
<dbReference type="InterPro" id="IPR050748">
    <property type="entry name" value="Glycosyltrans_8_dom-fam"/>
</dbReference>
<organism evidence="4 5">
    <name type="scientific">Donghicola mangrovi</name>
    <dbReference type="NCBI Taxonomy" id="2729614"/>
    <lineage>
        <taxon>Bacteria</taxon>
        <taxon>Pseudomonadati</taxon>
        <taxon>Pseudomonadota</taxon>
        <taxon>Alphaproteobacteria</taxon>
        <taxon>Rhodobacterales</taxon>
        <taxon>Roseobacteraceae</taxon>
        <taxon>Donghicola</taxon>
    </lineage>
</organism>
<protein>
    <submittedName>
        <fullName evidence="4">Glycosyltransferase family 8 protein</fullName>
    </submittedName>
</protein>